<organism evidence="9 10">
    <name type="scientific">Actinokineospora bangkokensis</name>
    <dbReference type="NCBI Taxonomy" id="1193682"/>
    <lineage>
        <taxon>Bacteria</taxon>
        <taxon>Bacillati</taxon>
        <taxon>Actinomycetota</taxon>
        <taxon>Actinomycetes</taxon>
        <taxon>Pseudonocardiales</taxon>
        <taxon>Pseudonocardiaceae</taxon>
        <taxon>Actinokineospora</taxon>
    </lineage>
</organism>
<sequence length="898" mass="97157">MQVAVDLRGTTVLVPARDYRGPDPQQVVHALRGVVPATLRGDELLLHTRGLVLHLGVSAAQDAFLLLHARKPRLGDHDQLSRGCLRLSATWAAVRLPQDVPPGSQVDWDLLRRNWGLLAPAPRVERDSAHQRFLDELDTAVDTARDLAPRPLFGYTAAEPTGPKHCAFRLADGVRPPTRNAFVRIAGEDSIGRVTATADGVVTVRFDALPDTIPTRGRLQLATPDVLHAERHAAVELLRDGGARNPALLRAFIDHQAEDIAPTDDEPTLELTPEQLDAYRTALGARDIALIVSTPGTTHTTSQVVDTAARRSGRVLVTSTSNRAVDDVLASLPKDLVVVRVGDDQLERRADELRAEVLAGVDRTRGLHHRVGELRPWLPQLDQRIRLVVDADTRLAVAEQALEDVRAQTTGRARQVVDTVTGQVGELDQALRAARREASKATDKQDRAADRSAWPVLGAWYKQRADVHMHRAESAGGQAQQLAGQLGAAQVDQHQALLALQRATRTHPAVVQAGESLLAARRHRDACVADAATIADHLVGAVAPVEEAPGFGPWDADSLAALRGWLLERMPVWQARANLLDDWHGALSGSAERLHPELVRCADVVGADCAAATARAEVTGTDFDLVVVPAAGRVATPDLLAPVVRARRAVLVGDHRQLPPAVELDPATGSEVRQLLTASALEQLIPALPPAHVRYVLDQRRMPRPVAEFVSAAFHGGRLRAVGEREHHDPYFRSALAFVDTGKAKDRQETRGEDGVTNRLEATLLAALAGHFTRVDRDWVVLVAHDAQAELVRSLLRKGTDQVSTVDGFDGGARDVVLYGFTRSNTTGATGPQDDPRRAGTAFTLATRQLVLVGDLDSLAAAKNRDFAALVRTLRSHVDRAGDLRPAAEVVSWLGRAE</sequence>
<comment type="similarity">
    <text evidence="1">Belongs to the DNA2/NAM7 helicase family.</text>
</comment>
<dbReference type="GO" id="GO:0005524">
    <property type="term" value="F:ATP binding"/>
    <property type="evidence" value="ECO:0007669"/>
    <property type="project" value="UniProtKB-KW"/>
</dbReference>
<dbReference type="InterPro" id="IPR041679">
    <property type="entry name" value="DNA2/NAM7-like_C"/>
</dbReference>
<evidence type="ECO:0000256" key="4">
    <source>
        <dbReference type="ARBA" id="ARBA00022806"/>
    </source>
</evidence>
<evidence type="ECO:0000256" key="1">
    <source>
        <dbReference type="ARBA" id="ARBA00007913"/>
    </source>
</evidence>
<feature type="coiled-coil region" evidence="6">
    <location>
        <begin position="388"/>
        <end position="451"/>
    </location>
</feature>
<accession>A0A1Q9LSZ4</accession>
<proteinExistence type="inferred from homology"/>
<dbReference type="GO" id="GO:0043139">
    <property type="term" value="F:5'-3' DNA helicase activity"/>
    <property type="evidence" value="ECO:0007669"/>
    <property type="project" value="TreeGrafter"/>
</dbReference>
<dbReference type="InterPro" id="IPR027417">
    <property type="entry name" value="P-loop_NTPase"/>
</dbReference>
<dbReference type="InterPro" id="IPR050534">
    <property type="entry name" value="Coronavir_polyprotein_1ab"/>
</dbReference>
<keyword evidence="6" id="KW-0175">Coiled coil</keyword>
<dbReference type="Proteomes" id="UP000186040">
    <property type="component" value="Unassembled WGS sequence"/>
</dbReference>
<evidence type="ECO:0000256" key="3">
    <source>
        <dbReference type="ARBA" id="ARBA00022801"/>
    </source>
</evidence>
<keyword evidence="5" id="KW-0067">ATP-binding</keyword>
<evidence type="ECO:0000256" key="6">
    <source>
        <dbReference type="SAM" id="Coils"/>
    </source>
</evidence>
<keyword evidence="4" id="KW-0347">Helicase</keyword>
<evidence type="ECO:0000259" key="7">
    <source>
        <dbReference type="Pfam" id="PF13086"/>
    </source>
</evidence>
<keyword evidence="3" id="KW-0378">Hydrolase</keyword>
<dbReference type="OrthoDB" id="3197455at2"/>
<feature type="domain" description="DNA2/NAM7 helicase helicase" evidence="7">
    <location>
        <begin position="580"/>
        <end position="662"/>
    </location>
</feature>
<dbReference type="InterPro" id="IPR041677">
    <property type="entry name" value="DNA2/NAM7_AAA_11"/>
</dbReference>
<dbReference type="STRING" id="1193682.BJP25_07450"/>
<evidence type="ECO:0000313" key="9">
    <source>
        <dbReference type="EMBL" id="OLR95130.1"/>
    </source>
</evidence>
<evidence type="ECO:0000256" key="2">
    <source>
        <dbReference type="ARBA" id="ARBA00022741"/>
    </source>
</evidence>
<protein>
    <recommendedName>
        <fullName evidence="11">AAA domain-containing protein</fullName>
    </recommendedName>
</protein>
<dbReference type="EMBL" id="MKQR01000004">
    <property type="protein sequence ID" value="OLR95130.1"/>
    <property type="molecule type" value="Genomic_DNA"/>
</dbReference>
<dbReference type="Pfam" id="PF13087">
    <property type="entry name" value="AAA_12"/>
    <property type="match status" value="1"/>
</dbReference>
<name>A0A1Q9LSZ4_9PSEU</name>
<evidence type="ECO:0000256" key="5">
    <source>
        <dbReference type="ARBA" id="ARBA00022840"/>
    </source>
</evidence>
<dbReference type="PANTHER" id="PTHR43788:SF8">
    <property type="entry name" value="DNA-BINDING PROTEIN SMUBP-2"/>
    <property type="match status" value="1"/>
</dbReference>
<dbReference type="GO" id="GO:0016787">
    <property type="term" value="F:hydrolase activity"/>
    <property type="evidence" value="ECO:0007669"/>
    <property type="project" value="UniProtKB-KW"/>
</dbReference>
<dbReference type="Gene3D" id="3.40.50.300">
    <property type="entry name" value="P-loop containing nucleotide triphosphate hydrolases"/>
    <property type="match status" value="3"/>
</dbReference>
<reference evidence="9 10" key="1">
    <citation type="submission" date="2016-10" db="EMBL/GenBank/DDBJ databases">
        <title>The Draft Genome Sequence of Actinokineospora bangkokensis 44EHWT reveals the biosynthetic pathway of antifungal compounds Thailandins with unusual extender unit butylmalonyl-CoA.</title>
        <authorList>
            <person name="Greule A."/>
            <person name="Intra B."/>
            <person name="Flemming S."/>
            <person name="Rommel M.G."/>
            <person name="Panbangred W."/>
            <person name="Bechthold A."/>
        </authorList>
    </citation>
    <scope>NUCLEOTIDE SEQUENCE [LARGE SCALE GENOMIC DNA]</scope>
    <source>
        <strain evidence="9 10">44EHW</strain>
    </source>
</reference>
<keyword evidence="2" id="KW-0547">Nucleotide-binding</keyword>
<dbReference type="AlphaFoldDB" id="A0A1Q9LSZ4"/>
<feature type="domain" description="DNA2/NAM7 helicase-like C-terminal" evidence="8">
    <location>
        <begin position="678"/>
        <end position="855"/>
    </location>
</feature>
<dbReference type="RefSeq" id="WP_075973034.1">
    <property type="nucleotide sequence ID" value="NZ_MKQR01000004.1"/>
</dbReference>
<evidence type="ECO:0000313" key="10">
    <source>
        <dbReference type="Proteomes" id="UP000186040"/>
    </source>
</evidence>
<dbReference type="PANTHER" id="PTHR43788">
    <property type="entry name" value="DNA2/NAM7 HELICASE FAMILY MEMBER"/>
    <property type="match status" value="1"/>
</dbReference>
<dbReference type="Pfam" id="PF13086">
    <property type="entry name" value="AAA_11"/>
    <property type="match status" value="2"/>
</dbReference>
<evidence type="ECO:0000259" key="8">
    <source>
        <dbReference type="Pfam" id="PF13087"/>
    </source>
</evidence>
<gene>
    <name evidence="9" type="ORF">BJP25_07450</name>
</gene>
<feature type="domain" description="DNA2/NAM7 helicase helicase" evidence="7">
    <location>
        <begin position="271"/>
        <end position="423"/>
    </location>
</feature>
<evidence type="ECO:0008006" key="11">
    <source>
        <dbReference type="Google" id="ProtNLM"/>
    </source>
</evidence>
<dbReference type="SUPFAM" id="SSF52540">
    <property type="entry name" value="P-loop containing nucleoside triphosphate hydrolases"/>
    <property type="match status" value="1"/>
</dbReference>
<keyword evidence="10" id="KW-1185">Reference proteome</keyword>
<comment type="caution">
    <text evidence="9">The sequence shown here is derived from an EMBL/GenBank/DDBJ whole genome shotgun (WGS) entry which is preliminary data.</text>
</comment>